<sequence length="275" mass="30435">MSNIQIVVDSTSYISSDYIKENNIEVVHLSVELDGKTDKEGLPGTFNEYFNRLQSTKDFPKTSQPPMGEFVEAYKRAFERGDEILAITFSSKLSGTYNSACMAAEMIDSEKITVIDSETAVGNYRVLIDIAVNLAKKGASREEILEEINNARKNTNINLTVESLEYLKRGGRLSNAQAIIGALLNIKPIIGLIDGELIATDKLRGKKKAIDFMISKIPENVKVISVEYIQNLEEAEKIKETLQEKFKDAEVNLNELGPVIGSHLGPKAIGICSSW</sequence>
<evidence type="ECO:0000256" key="2">
    <source>
        <dbReference type="SAM" id="Coils"/>
    </source>
</evidence>
<dbReference type="HOGENOM" id="CLU_048251_0_1_9"/>
<dbReference type="AlphaFoldDB" id="K0AZQ9"/>
<accession>K0AZQ9</accession>
<dbReference type="GO" id="GO:0008289">
    <property type="term" value="F:lipid binding"/>
    <property type="evidence" value="ECO:0007669"/>
    <property type="project" value="UniProtKB-KW"/>
</dbReference>
<dbReference type="Gene3D" id="3.40.50.10170">
    <property type="match status" value="1"/>
</dbReference>
<keyword evidence="1" id="KW-0446">Lipid-binding</keyword>
<keyword evidence="2" id="KW-0175">Coiled coil</keyword>
<evidence type="ECO:0000313" key="3">
    <source>
        <dbReference type="EMBL" id="AFS78205.1"/>
    </source>
</evidence>
<dbReference type="STRING" id="1128398.Curi_c11920"/>
<feature type="coiled-coil region" evidence="2">
    <location>
        <begin position="225"/>
        <end position="252"/>
    </location>
</feature>
<dbReference type="PROSITE" id="PS51482">
    <property type="entry name" value="DEGV"/>
    <property type="match status" value="1"/>
</dbReference>
<dbReference type="OrthoDB" id="9780660at2"/>
<organism evidence="3 4">
    <name type="scientific">Gottschalkia acidurici (strain ATCC 7906 / DSM 604 / BCRC 14475 / CIP 104303 / KCTC 5404 / NCIMB 10678 / 9a)</name>
    <name type="common">Clostridium acidurici</name>
    <dbReference type="NCBI Taxonomy" id="1128398"/>
    <lineage>
        <taxon>Bacteria</taxon>
        <taxon>Bacillati</taxon>
        <taxon>Bacillota</taxon>
        <taxon>Tissierellia</taxon>
        <taxon>Tissierellales</taxon>
        <taxon>Gottschalkiaceae</taxon>
        <taxon>Gottschalkia</taxon>
    </lineage>
</organism>
<dbReference type="Pfam" id="PF02645">
    <property type="entry name" value="DegV"/>
    <property type="match status" value="1"/>
</dbReference>
<protein>
    <submittedName>
        <fullName evidence="3">DegV domain-containing protein</fullName>
    </submittedName>
</protein>
<dbReference type="EMBL" id="CP003326">
    <property type="protein sequence ID" value="AFS78205.1"/>
    <property type="molecule type" value="Genomic_DNA"/>
</dbReference>
<dbReference type="InterPro" id="IPR003797">
    <property type="entry name" value="DegV"/>
</dbReference>
<dbReference type="KEGG" id="cad:Curi_c11920"/>
<proteinExistence type="predicted"/>
<dbReference type="eggNOG" id="COG1307">
    <property type="taxonomic scope" value="Bacteria"/>
</dbReference>
<dbReference type="RefSeq" id="WP_014967342.1">
    <property type="nucleotide sequence ID" value="NC_018664.1"/>
</dbReference>
<dbReference type="InterPro" id="IPR043168">
    <property type="entry name" value="DegV_C"/>
</dbReference>
<dbReference type="PANTHER" id="PTHR33434:SF2">
    <property type="entry name" value="FATTY ACID-BINDING PROTEIN TM_1468"/>
    <property type="match status" value="1"/>
</dbReference>
<dbReference type="NCBIfam" id="TIGR00762">
    <property type="entry name" value="DegV"/>
    <property type="match status" value="1"/>
</dbReference>
<name>K0AZQ9_GOTA9</name>
<dbReference type="SUPFAM" id="SSF82549">
    <property type="entry name" value="DAK1/DegV-like"/>
    <property type="match status" value="1"/>
</dbReference>
<keyword evidence="4" id="KW-1185">Reference proteome</keyword>
<gene>
    <name evidence="3" type="ordered locus">Curi_c11920</name>
</gene>
<dbReference type="InterPro" id="IPR050270">
    <property type="entry name" value="DegV_domain_contain"/>
</dbReference>
<dbReference type="PATRIC" id="fig|1128398.3.peg.1205"/>
<dbReference type="Proteomes" id="UP000006094">
    <property type="component" value="Chromosome"/>
</dbReference>
<dbReference type="Gene3D" id="3.30.1180.10">
    <property type="match status" value="1"/>
</dbReference>
<evidence type="ECO:0000313" key="4">
    <source>
        <dbReference type="Proteomes" id="UP000006094"/>
    </source>
</evidence>
<dbReference type="PANTHER" id="PTHR33434">
    <property type="entry name" value="DEGV DOMAIN-CONTAINING PROTEIN DR_1986-RELATED"/>
    <property type="match status" value="1"/>
</dbReference>
<reference evidence="3 4" key="1">
    <citation type="journal article" date="2012" name="PLoS ONE">
        <title>The purine-utilizing bacterium Clostridium acidurici 9a: a genome-guided metabolic reconsideration.</title>
        <authorList>
            <person name="Hartwich K."/>
            <person name="Poehlein A."/>
            <person name="Daniel R."/>
        </authorList>
    </citation>
    <scope>NUCLEOTIDE SEQUENCE [LARGE SCALE GENOMIC DNA]</scope>
    <source>
        <strain evidence="4">ATCC 7906 / DSM 604 / BCRC 14475 / CIP 104303 / KCTC 5404 / NCIMB 10678 / 9a</strain>
    </source>
</reference>
<evidence type="ECO:0000256" key="1">
    <source>
        <dbReference type="ARBA" id="ARBA00023121"/>
    </source>
</evidence>